<dbReference type="CDD" id="cd22363">
    <property type="entry name" value="tRNA-intron_lyase_C"/>
    <property type="match status" value="1"/>
</dbReference>
<dbReference type="InterPro" id="IPR006677">
    <property type="entry name" value="tRNA_intron_Endonuc_cat-like"/>
</dbReference>
<name>A0AAV2SY54_CALDB</name>
<dbReference type="PANTHER" id="PTHR21227:SF0">
    <property type="entry name" value="TRNA-SPLICING ENDONUCLEASE SUBUNIT SEN2"/>
    <property type="match status" value="1"/>
</dbReference>
<comment type="similarity">
    <text evidence="1">Belongs to the tRNA-intron endonuclease family.</text>
</comment>
<evidence type="ECO:0000256" key="4">
    <source>
        <dbReference type="SAM" id="MobiDB-lite"/>
    </source>
</evidence>
<dbReference type="EC" id="4.6.1.16" evidence="2"/>
<dbReference type="AlphaFoldDB" id="A0AAV2SY54"/>
<dbReference type="GO" id="GO:0000379">
    <property type="term" value="P:tRNA-type intron splice site recognition and cleavage"/>
    <property type="evidence" value="ECO:0007669"/>
    <property type="project" value="TreeGrafter"/>
</dbReference>
<dbReference type="GO" id="GO:0000214">
    <property type="term" value="C:tRNA-intron endonuclease complex"/>
    <property type="evidence" value="ECO:0007669"/>
    <property type="project" value="TreeGrafter"/>
</dbReference>
<dbReference type="Gene3D" id="3.40.1350.10">
    <property type="match status" value="1"/>
</dbReference>
<dbReference type="EMBL" id="CAXLJL010000001">
    <property type="protein sequence ID" value="CAL5129150.1"/>
    <property type="molecule type" value="Genomic_DNA"/>
</dbReference>
<dbReference type="SUPFAM" id="SSF53032">
    <property type="entry name" value="tRNA-intron endonuclease catalytic domain-like"/>
    <property type="match status" value="1"/>
</dbReference>
<organism evidence="6 7">
    <name type="scientific">Calicophoron daubneyi</name>
    <name type="common">Rumen fluke</name>
    <name type="synonym">Paramphistomum daubneyi</name>
    <dbReference type="NCBI Taxonomy" id="300641"/>
    <lineage>
        <taxon>Eukaryota</taxon>
        <taxon>Metazoa</taxon>
        <taxon>Spiralia</taxon>
        <taxon>Lophotrochozoa</taxon>
        <taxon>Platyhelminthes</taxon>
        <taxon>Trematoda</taxon>
        <taxon>Digenea</taxon>
        <taxon>Plagiorchiida</taxon>
        <taxon>Pronocephalata</taxon>
        <taxon>Paramphistomoidea</taxon>
        <taxon>Paramphistomidae</taxon>
        <taxon>Calicophoron</taxon>
    </lineage>
</organism>
<dbReference type="InterPro" id="IPR011856">
    <property type="entry name" value="tRNA_endonuc-like_dom_sf"/>
</dbReference>
<comment type="catalytic activity">
    <reaction evidence="3">
        <text>pretRNA = a 3'-half-tRNA molecule with a 5'-OH end + a 5'-half-tRNA molecule with a 2',3'-cyclic phosphate end + an intron with a 2',3'-cyclic phosphate and a 5'-hydroxyl terminus.</text>
        <dbReference type="EC" id="4.6.1.16"/>
    </reaction>
</comment>
<evidence type="ECO:0000256" key="2">
    <source>
        <dbReference type="ARBA" id="ARBA00012573"/>
    </source>
</evidence>
<dbReference type="GO" id="GO:0003676">
    <property type="term" value="F:nucleic acid binding"/>
    <property type="evidence" value="ECO:0007669"/>
    <property type="project" value="InterPro"/>
</dbReference>
<accession>A0AAV2SY54</accession>
<protein>
    <recommendedName>
        <fullName evidence="2">tRNA-intron lyase</fullName>
        <ecNumber evidence="2">4.6.1.16</ecNumber>
    </recommendedName>
</protein>
<dbReference type="Proteomes" id="UP001497525">
    <property type="component" value="Unassembled WGS sequence"/>
</dbReference>
<proteinExistence type="inferred from homology"/>
<dbReference type="GO" id="GO:0005737">
    <property type="term" value="C:cytoplasm"/>
    <property type="evidence" value="ECO:0007669"/>
    <property type="project" value="TreeGrafter"/>
</dbReference>
<dbReference type="InterPro" id="IPR036167">
    <property type="entry name" value="tRNA_intron_Endo_cat-like_sf"/>
</dbReference>
<dbReference type="InterPro" id="IPR006676">
    <property type="entry name" value="tRNA_splic"/>
</dbReference>
<evidence type="ECO:0000256" key="3">
    <source>
        <dbReference type="ARBA" id="ARBA00034031"/>
    </source>
</evidence>
<dbReference type="Pfam" id="PF01974">
    <property type="entry name" value="tRNA_int_endo"/>
    <property type="match status" value="1"/>
</dbReference>
<evidence type="ECO:0000256" key="1">
    <source>
        <dbReference type="ARBA" id="ARBA00008078"/>
    </source>
</evidence>
<evidence type="ECO:0000259" key="5">
    <source>
        <dbReference type="Pfam" id="PF01974"/>
    </source>
</evidence>
<gene>
    <name evidence="6" type="ORF">CDAUBV1_LOCUS18</name>
</gene>
<comment type="caution">
    <text evidence="6">The sequence shown here is derived from an EMBL/GenBank/DDBJ whole genome shotgun (WGS) entry which is preliminary data.</text>
</comment>
<reference evidence="6" key="1">
    <citation type="submission" date="2024-06" db="EMBL/GenBank/DDBJ databases">
        <authorList>
            <person name="Liu X."/>
            <person name="Lenzi L."/>
            <person name="Haldenby T S."/>
            <person name="Uol C."/>
        </authorList>
    </citation>
    <scope>NUCLEOTIDE SEQUENCE</scope>
</reference>
<evidence type="ECO:0000313" key="7">
    <source>
        <dbReference type="Proteomes" id="UP001497525"/>
    </source>
</evidence>
<feature type="domain" description="tRNA intron endonuclease catalytic" evidence="5">
    <location>
        <begin position="223"/>
        <end position="304"/>
    </location>
</feature>
<dbReference type="GO" id="GO:0000213">
    <property type="term" value="F:tRNA-intron lyase activity"/>
    <property type="evidence" value="ECO:0007669"/>
    <property type="project" value="UniProtKB-EC"/>
</dbReference>
<feature type="region of interest" description="Disordered" evidence="4">
    <location>
        <begin position="102"/>
        <end position="129"/>
    </location>
</feature>
<sequence length="338" mass="37558">MTVDSEDLEWILGRPKPFADSGSEGCVAGLPFPIPLADDMPGLDDTAKSNVRRNFPTFRASLVDSGRAVITAADQIAILRNRGFYGYLPDEEQRLGTRFEATSLQSDTDSDDAEITKHDPADGYTPSQNKIRRTNIESDSAEKISVDYRELYLNDVEILFLFHALGCLEVILPPTHSSASHPLSSPHRLWYYLCTGRSSGPCLDPSTARTEEPDFVRSELSLLRRYAAYLYYRSRGWVVRPGLALGGVDYLLYAHGPIWRHAAFGVLVDRVSDAPDGPQLTCASVVAHMRVIHAVGKRLILCRVGLPPLNEYADCPWDAVRGATTLETLIDHWTPNNR</sequence>
<dbReference type="PANTHER" id="PTHR21227">
    <property type="entry name" value="TRNA-SPLICING ENDONUCLEASE SUBUNIT SEN2"/>
    <property type="match status" value="1"/>
</dbReference>
<evidence type="ECO:0000313" key="6">
    <source>
        <dbReference type="EMBL" id="CAL5129150.1"/>
    </source>
</evidence>